<comment type="caution">
    <text evidence="2">The sequence shown here is derived from an EMBL/GenBank/DDBJ whole genome shotgun (WGS) entry which is preliminary data.</text>
</comment>
<sequence>MTPAADRAQACPCGAGTPFAEHCGPVLDGTPAATAEALMRSRYTAYALLQQGDQRAADHLWRTWHPRTRPEVVEPGPGLRWVGLEVTQTRAGGPQDDHGVVAFVARWTTGEGEHRQDGELVERSDFARRGGRWVYVGALSDEV</sequence>
<dbReference type="SUPFAM" id="SSF54427">
    <property type="entry name" value="NTF2-like"/>
    <property type="match status" value="1"/>
</dbReference>
<dbReference type="Proteomes" id="UP000076976">
    <property type="component" value="Unassembled WGS sequence"/>
</dbReference>
<feature type="domain" description="YchJ-like middle NTF2-like" evidence="1">
    <location>
        <begin position="34"/>
        <end position="137"/>
    </location>
</feature>
<reference evidence="2 3" key="1">
    <citation type="submission" date="2016-01" db="EMBL/GenBank/DDBJ databases">
        <title>Janibacter melonis strain CD11_4 genome sequencing and assembly.</title>
        <authorList>
            <person name="Nair G.R."/>
            <person name="Kaur G."/>
            <person name="Chander A.M."/>
            <person name="Mayilraj S."/>
        </authorList>
    </citation>
    <scope>NUCLEOTIDE SEQUENCE [LARGE SCALE GENOMIC DNA]</scope>
    <source>
        <strain evidence="2 3">CD11-4</strain>
    </source>
</reference>
<dbReference type="Pfam" id="PF17775">
    <property type="entry name" value="YchJ_M-like"/>
    <property type="match status" value="1"/>
</dbReference>
<evidence type="ECO:0000313" key="3">
    <source>
        <dbReference type="Proteomes" id="UP000076976"/>
    </source>
</evidence>
<dbReference type="STRING" id="262209.AWH69_12905"/>
<dbReference type="EMBL" id="LQZG01000003">
    <property type="protein sequence ID" value="OAB87369.1"/>
    <property type="molecule type" value="Genomic_DNA"/>
</dbReference>
<dbReference type="AlphaFoldDB" id="A0A176QCF6"/>
<gene>
    <name evidence="2" type="ORF">AWH69_12905</name>
</gene>
<protein>
    <recommendedName>
        <fullName evidence="1">YchJ-like middle NTF2-like domain-containing protein</fullName>
    </recommendedName>
</protein>
<dbReference type="InterPro" id="IPR032710">
    <property type="entry name" value="NTF2-like_dom_sf"/>
</dbReference>
<dbReference type="InterPro" id="IPR048469">
    <property type="entry name" value="YchJ-like_M"/>
</dbReference>
<dbReference type="Gene3D" id="3.10.450.50">
    <property type="match status" value="1"/>
</dbReference>
<organism evidence="2 3">
    <name type="scientific">Janibacter melonis</name>
    <dbReference type="NCBI Taxonomy" id="262209"/>
    <lineage>
        <taxon>Bacteria</taxon>
        <taxon>Bacillati</taxon>
        <taxon>Actinomycetota</taxon>
        <taxon>Actinomycetes</taxon>
        <taxon>Micrococcales</taxon>
        <taxon>Intrasporangiaceae</taxon>
        <taxon>Janibacter</taxon>
    </lineage>
</organism>
<name>A0A176QCF6_9MICO</name>
<proteinExistence type="predicted"/>
<evidence type="ECO:0000313" key="2">
    <source>
        <dbReference type="EMBL" id="OAB87369.1"/>
    </source>
</evidence>
<accession>A0A176QCF6</accession>
<keyword evidence="3" id="KW-1185">Reference proteome</keyword>
<evidence type="ECO:0000259" key="1">
    <source>
        <dbReference type="Pfam" id="PF17775"/>
    </source>
</evidence>